<dbReference type="AlphaFoldDB" id="A0A0B1T0F8"/>
<gene>
    <name evidence="2" type="ORF">OESDEN_10939</name>
</gene>
<keyword evidence="1" id="KW-0812">Transmembrane</keyword>
<sequence>MPAADKCFSNYVRNYLLCCIFPDKTYNPAVFEENHVRYLVCFGAFHVIKVLPKLVLFKTLLLFTAIVYALITSDDDLLRMFPGGLFGFLIAATANIILLIGARFRRYKESFDFGFIFFSTNDRLRISSRFSILVVSAALWLSL</sequence>
<proteinExistence type="predicted"/>
<reference evidence="2 3" key="1">
    <citation type="submission" date="2014-03" db="EMBL/GenBank/DDBJ databases">
        <title>Draft genome of the hookworm Oesophagostomum dentatum.</title>
        <authorList>
            <person name="Mitreva M."/>
        </authorList>
    </citation>
    <scope>NUCLEOTIDE SEQUENCE [LARGE SCALE GENOMIC DNA]</scope>
    <source>
        <strain evidence="2 3">OD-Hann</strain>
    </source>
</reference>
<keyword evidence="3" id="KW-1185">Reference proteome</keyword>
<organism evidence="2 3">
    <name type="scientific">Oesophagostomum dentatum</name>
    <name type="common">Nodular worm</name>
    <dbReference type="NCBI Taxonomy" id="61180"/>
    <lineage>
        <taxon>Eukaryota</taxon>
        <taxon>Metazoa</taxon>
        <taxon>Ecdysozoa</taxon>
        <taxon>Nematoda</taxon>
        <taxon>Chromadorea</taxon>
        <taxon>Rhabditida</taxon>
        <taxon>Rhabditina</taxon>
        <taxon>Rhabditomorpha</taxon>
        <taxon>Strongyloidea</taxon>
        <taxon>Strongylidae</taxon>
        <taxon>Oesophagostomum</taxon>
    </lineage>
</organism>
<dbReference type="OrthoDB" id="5816336at2759"/>
<evidence type="ECO:0000313" key="3">
    <source>
        <dbReference type="Proteomes" id="UP000053660"/>
    </source>
</evidence>
<evidence type="ECO:0000313" key="2">
    <source>
        <dbReference type="EMBL" id="KHJ89242.1"/>
    </source>
</evidence>
<accession>A0A0B1T0F8</accession>
<evidence type="ECO:0000256" key="1">
    <source>
        <dbReference type="SAM" id="Phobius"/>
    </source>
</evidence>
<protein>
    <submittedName>
        <fullName evidence="2">Uncharacterized protein</fullName>
    </submittedName>
</protein>
<feature type="transmembrane region" description="Helical" evidence="1">
    <location>
        <begin position="54"/>
        <end position="71"/>
    </location>
</feature>
<keyword evidence="1" id="KW-0472">Membrane</keyword>
<name>A0A0B1T0F8_OESDE</name>
<dbReference type="EMBL" id="KN554505">
    <property type="protein sequence ID" value="KHJ89242.1"/>
    <property type="molecule type" value="Genomic_DNA"/>
</dbReference>
<dbReference type="Proteomes" id="UP000053660">
    <property type="component" value="Unassembled WGS sequence"/>
</dbReference>
<feature type="transmembrane region" description="Helical" evidence="1">
    <location>
        <begin position="83"/>
        <end position="104"/>
    </location>
</feature>
<keyword evidence="1" id="KW-1133">Transmembrane helix</keyword>